<gene>
    <name evidence="1" type="ORF">D0817_19105</name>
</gene>
<accession>A0A434A316</accession>
<evidence type="ECO:0000313" key="1">
    <source>
        <dbReference type="EMBL" id="RUT68725.1"/>
    </source>
</evidence>
<dbReference type="Proteomes" id="UP000288102">
    <property type="component" value="Unassembled WGS sequence"/>
</dbReference>
<evidence type="ECO:0008006" key="3">
    <source>
        <dbReference type="Google" id="ProtNLM"/>
    </source>
</evidence>
<dbReference type="OrthoDB" id="9796999at2"/>
<dbReference type="AlphaFoldDB" id="A0A434A316"/>
<organism evidence="1 2">
    <name type="scientific">Flavobacterium cupreum</name>
    <dbReference type="NCBI Taxonomy" id="2133766"/>
    <lineage>
        <taxon>Bacteria</taxon>
        <taxon>Pseudomonadati</taxon>
        <taxon>Bacteroidota</taxon>
        <taxon>Flavobacteriia</taxon>
        <taxon>Flavobacteriales</taxon>
        <taxon>Flavobacteriaceae</taxon>
        <taxon>Flavobacterium</taxon>
    </lineage>
</organism>
<dbReference type="Pfam" id="PF13376">
    <property type="entry name" value="OmdA"/>
    <property type="match status" value="1"/>
</dbReference>
<proteinExistence type="predicted"/>
<dbReference type="EMBL" id="QWDM01000014">
    <property type="protein sequence ID" value="RUT68725.1"/>
    <property type="molecule type" value="Genomic_DNA"/>
</dbReference>
<keyword evidence="2" id="KW-1185">Reference proteome</keyword>
<comment type="caution">
    <text evidence="1">The sequence shown here is derived from an EMBL/GenBank/DDBJ whole genome shotgun (WGS) entry which is preliminary data.</text>
</comment>
<protein>
    <recommendedName>
        <fullName evidence="3">Bacteriocin-protection protein</fullName>
    </recommendedName>
</protein>
<dbReference type="RefSeq" id="WP_127339917.1">
    <property type="nucleotide sequence ID" value="NZ_QWDM01000014.1"/>
</dbReference>
<reference evidence="2" key="1">
    <citation type="journal article" date="2019" name="Syst. Appl. Microbiol.">
        <title>Flavobacterium circumlabens sp. nov. and Flavobacterium cupreum sp. nov., two psychrotrophic species isolated from Antarctic environmental samples.</title>
        <authorList>
            <person name="Kralova S."/>
            <person name="Busse H.-J."/>
            <person name="Svec P."/>
            <person name="Maslanova I."/>
            <person name="Stankova E."/>
            <person name="Bartak M."/>
            <person name="Sedlacek I."/>
        </authorList>
    </citation>
    <scope>NUCLEOTIDE SEQUENCE [LARGE SCALE GENOMIC DNA]</scope>
    <source>
        <strain evidence="2">CCM 8825</strain>
    </source>
</reference>
<sequence length="191" mass="22311">MEDIETFYPTSKQDWREWLIENHTVKQSIWLVCYKKKVNVPTISWSDAVDEALCFGWIDSTRKSIDADKFIQFFTRRKPNSNWSKINKEKIERLVSEGLMFQAGLESVERAKQNGSWTILDTVEELFIPEDLEIAFEANPGAKDYFLGLSKSVKKMILYWVVSAKRPETRQNRIHEVAVLASQNLKPKHII</sequence>
<evidence type="ECO:0000313" key="2">
    <source>
        <dbReference type="Proteomes" id="UP000288102"/>
    </source>
</evidence>
<name>A0A434A316_9FLAO</name>